<accession>A0A0E9VCG3</accession>
<dbReference type="AlphaFoldDB" id="A0A0E9VCG3"/>
<dbReference type="EMBL" id="GBXM01033407">
    <property type="protein sequence ID" value="JAH75170.1"/>
    <property type="molecule type" value="Transcribed_RNA"/>
</dbReference>
<sequence>MSKPYAPAAGGYRRTLIKTGTHGLVKKVTARAL</sequence>
<evidence type="ECO:0000313" key="1">
    <source>
        <dbReference type="EMBL" id="JAH75170.1"/>
    </source>
</evidence>
<proteinExistence type="predicted"/>
<reference evidence="1" key="2">
    <citation type="journal article" date="2015" name="Fish Shellfish Immunol.">
        <title>Early steps in the European eel (Anguilla anguilla)-Vibrio vulnificus interaction in the gills: Role of the RtxA13 toxin.</title>
        <authorList>
            <person name="Callol A."/>
            <person name="Pajuelo D."/>
            <person name="Ebbesson L."/>
            <person name="Teles M."/>
            <person name="MacKenzie S."/>
            <person name="Amaro C."/>
        </authorList>
    </citation>
    <scope>NUCLEOTIDE SEQUENCE</scope>
</reference>
<name>A0A0E9VCG3_ANGAN</name>
<reference evidence="1" key="1">
    <citation type="submission" date="2014-11" db="EMBL/GenBank/DDBJ databases">
        <authorList>
            <person name="Amaro Gonzalez C."/>
        </authorList>
    </citation>
    <scope>NUCLEOTIDE SEQUENCE</scope>
</reference>
<organism evidence="1">
    <name type="scientific">Anguilla anguilla</name>
    <name type="common">European freshwater eel</name>
    <name type="synonym">Muraena anguilla</name>
    <dbReference type="NCBI Taxonomy" id="7936"/>
    <lineage>
        <taxon>Eukaryota</taxon>
        <taxon>Metazoa</taxon>
        <taxon>Chordata</taxon>
        <taxon>Craniata</taxon>
        <taxon>Vertebrata</taxon>
        <taxon>Euteleostomi</taxon>
        <taxon>Actinopterygii</taxon>
        <taxon>Neopterygii</taxon>
        <taxon>Teleostei</taxon>
        <taxon>Anguilliformes</taxon>
        <taxon>Anguillidae</taxon>
        <taxon>Anguilla</taxon>
    </lineage>
</organism>
<protein>
    <submittedName>
        <fullName evidence="1">Uncharacterized protein</fullName>
    </submittedName>
</protein>